<evidence type="ECO:0000259" key="4">
    <source>
        <dbReference type="Pfam" id="PF06414"/>
    </source>
</evidence>
<dbReference type="PANTHER" id="PTHR39206:SF1">
    <property type="entry name" value="SLL8004 PROTEIN"/>
    <property type="match status" value="1"/>
</dbReference>
<dbReference type="EMBL" id="LN651281">
    <property type="protein sequence ID" value="CEJ17254.1"/>
    <property type="molecule type" value="Genomic_DNA"/>
</dbReference>
<feature type="domain" description="Zeta toxin" evidence="4">
    <location>
        <begin position="23"/>
        <end position="209"/>
    </location>
</feature>
<gene>
    <name evidence="5" type="ORF">RSIPO_03957</name>
</gene>
<dbReference type="InterPro" id="IPR027417">
    <property type="entry name" value="P-loop_NTPase"/>
</dbReference>
<name>A0A7U7JEH3_RALSL</name>
<reference evidence="5" key="2">
    <citation type="submission" date="2022-04" db="EMBL/GenBank/DDBJ databases">
        <title>Genomic draft of R. solanacearum strain IPO1609, a phylotype IIB1/biovar 2/race 3 strain isolated from potato in Europe.</title>
        <authorList>
            <person name="Boucher C."/>
            <person name="Carrere S."/>
            <person name="Dossat C."/>
            <person name="Elbaz M."/>
            <person name="Genin S."/>
            <person name="Gouzy J."/>
            <person name="Prior P."/>
            <person name="Segurens B."/>
            <person name="Wincker P."/>
        </authorList>
    </citation>
    <scope>NUCLEOTIDE SEQUENCE</scope>
    <source>
        <strain evidence="5">IPO1609</strain>
    </source>
</reference>
<dbReference type="Gene3D" id="3.40.50.300">
    <property type="entry name" value="P-loop containing nucleotide triphosphate hydrolases"/>
    <property type="match status" value="1"/>
</dbReference>
<feature type="transmembrane region" description="Helical" evidence="3">
    <location>
        <begin position="143"/>
        <end position="162"/>
    </location>
</feature>
<organism evidence="5 6">
    <name type="scientific">Ralstonia solanacearum IPO1609</name>
    <dbReference type="NCBI Taxonomy" id="564066"/>
    <lineage>
        <taxon>Bacteria</taxon>
        <taxon>Pseudomonadati</taxon>
        <taxon>Pseudomonadota</taxon>
        <taxon>Betaproteobacteria</taxon>
        <taxon>Burkholderiales</taxon>
        <taxon>Burkholderiaceae</taxon>
        <taxon>Ralstonia</taxon>
        <taxon>Ralstonia solanacearum species complex</taxon>
    </lineage>
</organism>
<keyword evidence="3 5" id="KW-0812">Transmembrane</keyword>
<protein>
    <submittedName>
        <fullName evidence="5">Atp-binding transmembrane protein</fullName>
    </submittedName>
</protein>
<evidence type="ECO:0000256" key="2">
    <source>
        <dbReference type="ARBA" id="ARBA00022840"/>
    </source>
</evidence>
<accession>A0A7U7JEH3</accession>
<dbReference type="AlphaFoldDB" id="A0A7U7JEH3"/>
<keyword evidence="2 5" id="KW-0067">ATP-binding</keyword>
<keyword evidence="3" id="KW-1133">Transmembrane helix</keyword>
<proteinExistence type="predicted"/>
<keyword evidence="6" id="KW-1185">Reference proteome</keyword>
<reference evidence="5" key="1">
    <citation type="submission" date="2014-11" db="EMBL/GenBank/DDBJ databases">
        <authorList>
            <person name="Genoscope - CEA"/>
        </authorList>
    </citation>
    <scope>NUCLEOTIDE SEQUENCE</scope>
    <source>
        <strain evidence="5">IPO1609</strain>
    </source>
</reference>
<dbReference type="GO" id="GO:0016301">
    <property type="term" value="F:kinase activity"/>
    <property type="evidence" value="ECO:0007669"/>
    <property type="project" value="InterPro"/>
</dbReference>
<evidence type="ECO:0000256" key="1">
    <source>
        <dbReference type="ARBA" id="ARBA00022741"/>
    </source>
</evidence>
<keyword evidence="3" id="KW-0472">Membrane</keyword>
<dbReference type="Proteomes" id="UP000053470">
    <property type="component" value="Unassembled WGS sequence"/>
</dbReference>
<dbReference type="GO" id="GO:0005524">
    <property type="term" value="F:ATP binding"/>
    <property type="evidence" value="ECO:0007669"/>
    <property type="project" value="UniProtKB-KW"/>
</dbReference>
<evidence type="ECO:0000313" key="5">
    <source>
        <dbReference type="EMBL" id="CEJ17254.1"/>
    </source>
</evidence>
<dbReference type="PANTHER" id="PTHR39206">
    <property type="entry name" value="SLL8004 PROTEIN"/>
    <property type="match status" value="1"/>
</dbReference>
<dbReference type="Pfam" id="PF06414">
    <property type="entry name" value="Zeta_toxin"/>
    <property type="match status" value="1"/>
</dbReference>
<dbReference type="InterPro" id="IPR010488">
    <property type="entry name" value="Zeta_toxin_domain"/>
</dbReference>
<evidence type="ECO:0000313" key="6">
    <source>
        <dbReference type="Proteomes" id="UP000053470"/>
    </source>
</evidence>
<sequence>MATSKRAPRNSLRTSVSDIIARAKHSGKPLAIILAGHNGSGKSTMWYEHLVDGIRIPLINADRMMLSILPVPDTAGRLRPWAQKLRDQDPMWMAVAQKGVESFVAQAMAKKVPFAVETVFSYWQRRRDGSHASKIDMITNLQAAGYFVLLLFVGLTSSALSIGRVATRVAEGGHAVDFQKLLDRFPRTQQAIRHALPVADAVVLVDNSREAARAFTPCYIRADDDVLYDIRAQGGAAIEIATWLNLVVPA</sequence>
<keyword evidence="1" id="KW-0547">Nucleotide-binding</keyword>
<dbReference type="RefSeq" id="WP_003263700.1">
    <property type="nucleotide sequence ID" value="NZ_LN651281.1"/>
</dbReference>
<evidence type="ECO:0000256" key="3">
    <source>
        <dbReference type="SAM" id="Phobius"/>
    </source>
</evidence>
<dbReference type="SUPFAM" id="SSF52540">
    <property type="entry name" value="P-loop containing nucleoside triphosphate hydrolases"/>
    <property type="match status" value="1"/>
</dbReference>